<evidence type="ECO:0000313" key="1">
    <source>
        <dbReference type="EMBL" id="NJW53285.1"/>
    </source>
</evidence>
<evidence type="ECO:0000313" key="2">
    <source>
        <dbReference type="Proteomes" id="UP000703674"/>
    </source>
</evidence>
<protein>
    <recommendedName>
        <fullName evidence="3">Lipoprotein</fullName>
    </recommendedName>
</protein>
<reference evidence="1 2" key="1">
    <citation type="submission" date="2020-03" db="EMBL/GenBank/DDBJ databases">
        <title>Salinimicrobium sp. nov, isolated from SCS.</title>
        <authorList>
            <person name="Cao W.R."/>
        </authorList>
    </citation>
    <scope>NUCLEOTIDE SEQUENCE [LARGE SCALE GENOMIC DNA]</scope>
    <source>
        <strain evidence="2">J15B91</strain>
    </source>
</reference>
<proteinExistence type="predicted"/>
<name>A0ABX1CYD8_9FLAO</name>
<dbReference type="Proteomes" id="UP000703674">
    <property type="component" value="Unassembled WGS sequence"/>
</dbReference>
<organism evidence="1 2">
    <name type="scientific">Salinimicrobium oceani</name>
    <dbReference type="NCBI Taxonomy" id="2722702"/>
    <lineage>
        <taxon>Bacteria</taxon>
        <taxon>Pseudomonadati</taxon>
        <taxon>Bacteroidota</taxon>
        <taxon>Flavobacteriia</taxon>
        <taxon>Flavobacteriales</taxon>
        <taxon>Flavobacteriaceae</taxon>
        <taxon>Salinimicrobium</taxon>
    </lineage>
</organism>
<accession>A0ABX1CYD8</accession>
<dbReference type="EMBL" id="JAAVJR010000005">
    <property type="protein sequence ID" value="NJW53285.1"/>
    <property type="molecule type" value="Genomic_DNA"/>
</dbReference>
<dbReference type="RefSeq" id="WP_209309965.1">
    <property type="nucleotide sequence ID" value="NZ_JAAVJR010000005.1"/>
</dbReference>
<comment type="caution">
    <text evidence="1">The sequence shown here is derived from an EMBL/GenBank/DDBJ whole genome shotgun (WGS) entry which is preliminary data.</text>
</comment>
<keyword evidence="2" id="KW-1185">Reference proteome</keyword>
<sequence>MKSKFLVSLNFLILLVLLSCGTTSVNRSMKPIERQAIDIPEKFDAPHGVTRTSNACVSPLTDPRDGTTIKMYSSFGSEEVGDYTVPVGRYGVGEDELLRINCRTGVVMGIVKK</sequence>
<dbReference type="PROSITE" id="PS51257">
    <property type="entry name" value="PROKAR_LIPOPROTEIN"/>
    <property type="match status" value="1"/>
</dbReference>
<evidence type="ECO:0008006" key="3">
    <source>
        <dbReference type="Google" id="ProtNLM"/>
    </source>
</evidence>
<gene>
    <name evidence="1" type="ORF">HC175_10160</name>
</gene>